<dbReference type="PATRIC" id="fig|351160.9.peg.3133"/>
<dbReference type="InterPro" id="IPR006068">
    <property type="entry name" value="ATPase_P-typ_cation-transptr_C"/>
</dbReference>
<dbReference type="GeneID" id="5145787"/>
<accession>Q0W8Z8</accession>
<dbReference type="OrthoDB" id="8588at2157"/>
<dbReference type="Gene3D" id="3.40.1110.10">
    <property type="entry name" value="Calcium-transporting ATPase, cytoplasmic domain N"/>
    <property type="match status" value="1"/>
</dbReference>
<keyword evidence="5" id="KW-0547">Nucleotide-binding</keyword>
<sequence length="876" mass="95492">MSGWHDRPLDEVLTSMNTSQTGLTSREAAERLLRYGKNEISVDSGPGLPAIIAAQFSNYIVIIPVIASIIALAVGNFHDAVVIVIIVLLNTTIGVFQALQARRSINALKRLYRSEAHAMRDGKVGDVDTADLVPGDVIMIKAGDRLPADARIIASDGLSVDESMLTGESVPRSKQEMVLPENTPVTDRANMLYMGTNVLDGECAAVVVATGAQTEIGRISAMAGGAKKPKMPLERALDRLGRIFGISVVIVSAFVFLTGIIRAQPPLEMLLAAVSLAVATVPEGLAATITIALATGARRMANHKAIVRSLPIVEALGSTDVICTDKTGTLTKNESRVRTVYTFDRDREAYSIEHTDDPDLRMMFEVAGVCNDAIEEKWNQVTRYHGNQLDIALYDFLNRLGFDKAGYDRAYPRLSGIPFRPSIKMMIVVAGSHEAPRLYVKGAPLAVLEKCTKKLSSGRESTLREEDRERVRYANDRLSSRGMRVLAFAYRDLSQEDISDVWSLTHDLTFAGLTGFEDPIRDNVREAIQTCKDAGIDIVMITGDQELTAVAVAKELDLFHPGDEVMTGAELDLTPEDVLKAKADRVAVYARVVPEQKIRVVRALQSNGKVVAVTGDGVNDSPALKLADVGIAMGATGTEVAKEASDIVLQDDNFSTIVEAIYGGRVIYDNIRKFVKYLFTSNVGEVATIMFGLLLGLPLPLLATQILWLNLITDGLPALALSVDAPERDIMRRPPRRTGEPIINRITIFDMALIGLIMSICSLSVFYTALGQGIEYARTMAFTTLVALHICNAFNCRSETRSVIRGLFSNRHLLAAVGISILLLLAMIYLPPLQAIFYTVPLSTGDWAVVLLIAPIAVVVLEIRKWVTRHVNLRGR</sequence>
<keyword evidence="2" id="KW-1003">Cell membrane</keyword>
<evidence type="ECO:0000256" key="11">
    <source>
        <dbReference type="SAM" id="Phobius"/>
    </source>
</evidence>
<dbReference type="InterPro" id="IPR036412">
    <property type="entry name" value="HAD-like_sf"/>
</dbReference>
<feature type="transmembrane region" description="Helical" evidence="11">
    <location>
        <begin position="56"/>
        <end position="74"/>
    </location>
</feature>
<evidence type="ECO:0000256" key="5">
    <source>
        <dbReference type="ARBA" id="ARBA00022741"/>
    </source>
</evidence>
<dbReference type="PANTHER" id="PTHR43294">
    <property type="entry name" value="SODIUM/POTASSIUM-TRANSPORTING ATPASE SUBUNIT ALPHA"/>
    <property type="match status" value="1"/>
</dbReference>
<feature type="transmembrane region" description="Helical" evidence="11">
    <location>
        <begin position="814"/>
        <end position="835"/>
    </location>
</feature>
<keyword evidence="8" id="KW-1278">Translocase</keyword>
<feature type="transmembrane region" description="Helical" evidence="11">
    <location>
        <begin position="677"/>
        <end position="699"/>
    </location>
</feature>
<keyword evidence="6" id="KW-0067">ATP-binding</keyword>
<dbReference type="SFLD" id="SFLDF00027">
    <property type="entry name" value="p-type_atpase"/>
    <property type="match status" value="1"/>
</dbReference>
<dbReference type="PRINTS" id="PR00120">
    <property type="entry name" value="HATPASE"/>
</dbReference>
<dbReference type="InterPro" id="IPR023298">
    <property type="entry name" value="ATPase_P-typ_TM_dom_sf"/>
</dbReference>
<feature type="transmembrane region" description="Helical" evidence="11">
    <location>
        <begin position="80"/>
        <end position="99"/>
    </location>
</feature>
<evidence type="ECO:0000256" key="3">
    <source>
        <dbReference type="ARBA" id="ARBA00022553"/>
    </source>
</evidence>
<dbReference type="EC" id="3.6.3.-" evidence="13"/>
<feature type="transmembrane region" description="Helical" evidence="11">
    <location>
        <begin position="776"/>
        <end position="794"/>
    </location>
</feature>
<dbReference type="InterPro" id="IPR018303">
    <property type="entry name" value="ATPase_P-typ_P_site"/>
</dbReference>
<dbReference type="Gene3D" id="2.70.150.10">
    <property type="entry name" value="Calcium-transporting ATPase, cytoplasmic transduction domain A"/>
    <property type="match status" value="1"/>
</dbReference>
<feature type="transmembrane region" description="Helical" evidence="11">
    <location>
        <begin position="705"/>
        <end position="725"/>
    </location>
</feature>
<dbReference type="PROSITE" id="PS00154">
    <property type="entry name" value="ATPASE_E1_E2"/>
    <property type="match status" value="1"/>
</dbReference>
<dbReference type="GO" id="GO:0036376">
    <property type="term" value="P:sodium ion export across plasma membrane"/>
    <property type="evidence" value="ECO:0007669"/>
    <property type="project" value="TreeGrafter"/>
</dbReference>
<dbReference type="NCBIfam" id="TIGR01494">
    <property type="entry name" value="ATPase_P-type"/>
    <property type="match status" value="2"/>
</dbReference>
<dbReference type="KEGG" id="rci:LRC108"/>
<dbReference type="SUPFAM" id="SSF81653">
    <property type="entry name" value="Calcium ATPase, transduction domain A"/>
    <property type="match status" value="1"/>
</dbReference>
<evidence type="ECO:0000256" key="6">
    <source>
        <dbReference type="ARBA" id="ARBA00022840"/>
    </source>
</evidence>
<dbReference type="RefSeq" id="WP_012037359.1">
    <property type="nucleotide sequence ID" value="NC_009464.1"/>
</dbReference>
<dbReference type="SUPFAM" id="SSF81665">
    <property type="entry name" value="Calcium ATPase, transmembrane domain M"/>
    <property type="match status" value="1"/>
</dbReference>
<dbReference type="Proteomes" id="UP000000663">
    <property type="component" value="Chromosome"/>
</dbReference>
<evidence type="ECO:0000256" key="2">
    <source>
        <dbReference type="ARBA" id="ARBA00022475"/>
    </source>
</evidence>
<dbReference type="InterPro" id="IPR023299">
    <property type="entry name" value="ATPase_P-typ_cyto_dom_N"/>
</dbReference>
<dbReference type="InterPro" id="IPR004014">
    <property type="entry name" value="ATPase_P-typ_cation-transptr_N"/>
</dbReference>
<dbReference type="GO" id="GO:0005524">
    <property type="term" value="F:ATP binding"/>
    <property type="evidence" value="ECO:0007669"/>
    <property type="project" value="UniProtKB-KW"/>
</dbReference>
<evidence type="ECO:0000313" key="13">
    <source>
        <dbReference type="EMBL" id="CAJ35128.1"/>
    </source>
</evidence>
<evidence type="ECO:0000256" key="4">
    <source>
        <dbReference type="ARBA" id="ARBA00022692"/>
    </source>
</evidence>
<dbReference type="SUPFAM" id="SSF56784">
    <property type="entry name" value="HAD-like"/>
    <property type="match status" value="1"/>
</dbReference>
<evidence type="ECO:0000256" key="8">
    <source>
        <dbReference type="ARBA" id="ARBA00022967"/>
    </source>
</evidence>
<gene>
    <name evidence="13" type="ORF">LRC108</name>
</gene>
<feature type="transmembrane region" description="Helical" evidence="11">
    <location>
        <begin position="847"/>
        <end position="867"/>
    </location>
</feature>
<evidence type="ECO:0000256" key="10">
    <source>
        <dbReference type="ARBA" id="ARBA00023136"/>
    </source>
</evidence>
<dbReference type="InterPro" id="IPR008250">
    <property type="entry name" value="ATPase_P-typ_transduc_dom_A_sf"/>
</dbReference>
<feature type="transmembrane region" description="Helical" evidence="11">
    <location>
        <begin position="240"/>
        <end position="263"/>
    </location>
</feature>
<feature type="transmembrane region" description="Helical" evidence="11">
    <location>
        <begin position="746"/>
        <end position="770"/>
    </location>
</feature>
<dbReference type="GO" id="GO:0016887">
    <property type="term" value="F:ATP hydrolysis activity"/>
    <property type="evidence" value="ECO:0007669"/>
    <property type="project" value="InterPro"/>
</dbReference>
<evidence type="ECO:0000256" key="1">
    <source>
        <dbReference type="ARBA" id="ARBA00004651"/>
    </source>
</evidence>
<protein>
    <submittedName>
        <fullName evidence="13">Cation-transporting P-type ATPase</fullName>
        <ecNumber evidence="13">3.6.3.-</ecNumber>
    </submittedName>
</protein>
<dbReference type="eggNOG" id="arCOG01578">
    <property type="taxonomic scope" value="Archaea"/>
</dbReference>
<dbReference type="Pfam" id="PF13246">
    <property type="entry name" value="Cation_ATPase"/>
    <property type="match status" value="1"/>
</dbReference>
<evidence type="ECO:0000259" key="12">
    <source>
        <dbReference type="SMART" id="SM00831"/>
    </source>
</evidence>
<dbReference type="GO" id="GO:1990573">
    <property type="term" value="P:potassium ion import across plasma membrane"/>
    <property type="evidence" value="ECO:0007669"/>
    <property type="project" value="TreeGrafter"/>
</dbReference>
<dbReference type="InterPro" id="IPR001757">
    <property type="entry name" value="P_typ_ATPase"/>
</dbReference>
<keyword evidence="14" id="KW-1185">Reference proteome</keyword>
<dbReference type="Pfam" id="PF00690">
    <property type="entry name" value="Cation_ATPase_N"/>
    <property type="match status" value="1"/>
</dbReference>
<organism evidence="13 14">
    <name type="scientific">Methanocella arvoryzae (strain DSM 22066 / NBRC 105507 / MRE50)</name>
    <dbReference type="NCBI Taxonomy" id="351160"/>
    <lineage>
        <taxon>Archaea</taxon>
        <taxon>Methanobacteriati</taxon>
        <taxon>Methanobacteriota</taxon>
        <taxon>Stenosarchaea group</taxon>
        <taxon>Methanomicrobia</taxon>
        <taxon>Methanocellales</taxon>
        <taxon>Methanocellaceae</taxon>
        <taxon>Methanocella</taxon>
    </lineage>
</organism>
<dbReference type="EMBL" id="AM114193">
    <property type="protein sequence ID" value="CAJ35128.1"/>
    <property type="molecule type" value="Genomic_DNA"/>
</dbReference>
<comment type="subcellular location">
    <subcellularLocation>
        <location evidence="1">Cell membrane</location>
        <topology evidence="1">Multi-pass membrane protein</topology>
    </subcellularLocation>
</comment>
<dbReference type="PRINTS" id="PR00119">
    <property type="entry name" value="CATATPASE"/>
</dbReference>
<keyword evidence="3" id="KW-0597">Phosphoprotein</keyword>
<proteinExistence type="predicted"/>
<dbReference type="SFLD" id="SFLDS00003">
    <property type="entry name" value="Haloacid_Dehalogenase"/>
    <property type="match status" value="1"/>
</dbReference>
<evidence type="ECO:0000313" key="14">
    <source>
        <dbReference type="Proteomes" id="UP000000663"/>
    </source>
</evidence>
<dbReference type="InterPro" id="IPR044492">
    <property type="entry name" value="P_typ_ATPase_HD_dom"/>
</dbReference>
<evidence type="ECO:0000256" key="9">
    <source>
        <dbReference type="ARBA" id="ARBA00022989"/>
    </source>
</evidence>
<dbReference type="GO" id="GO:0005391">
    <property type="term" value="F:P-type sodium:potassium-exchanging transporter activity"/>
    <property type="evidence" value="ECO:0007669"/>
    <property type="project" value="TreeGrafter"/>
</dbReference>
<dbReference type="GO" id="GO:0030007">
    <property type="term" value="P:intracellular potassium ion homeostasis"/>
    <property type="evidence" value="ECO:0007669"/>
    <property type="project" value="TreeGrafter"/>
</dbReference>
<keyword evidence="10 11" id="KW-0472">Membrane</keyword>
<dbReference type="Pfam" id="PF00689">
    <property type="entry name" value="Cation_ATPase_C"/>
    <property type="match status" value="1"/>
</dbReference>
<dbReference type="AlphaFoldDB" id="Q0W8Z8"/>
<dbReference type="InterPro" id="IPR050510">
    <property type="entry name" value="Cation_transp_ATPase_P-type"/>
</dbReference>
<name>Q0W8Z8_METAR</name>
<keyword evidence="4 11" id="KW-0812">Transmembrane</keyword>
<dbReference type="STRING" id="351160.LRC108"/>
<dbReference type="Gene3D" id="3.40.50.1000">
    <property type="entry name" value="HAD superfamily/HAD-like"/>
    <property type="match status" value="1"/>
</dbReference>
<dbReference type="Gene3D" id="1.20.1110.10">
    <property type="entry name" value="Calcium-transporting ATPase, transmembrane domain"/>
    <property type="match status" value="1"/>
</dbReference>
<dbReference type="SFLD" id="SFLDG00002">
    <property type="entry name" value="C1.7:_P-type_atpase_like"/>
    <property type="match status" value="1"/>
</dbReference>
<reference evidence="13 14" key="1">
    <citation type="journal article" date="2006" name="Science">
        <title>Genome of rice cluster I archaea -- the key methane producers in the rice rhizosphere.</title>
        <authorList>
            <person name="Erkel C."/>
            <person name="Kube M."/>
            <person name="Reinhardt R."/>
            <person name="Liesack W."/>
        </authorList>
    </citation>
    <scope>NUCLEOTIDE SEQUENCE [LARGE SCALE GENOMIC DNA]</scope>
    <source>
        <strain evidence="14">DSM 22066 / NBRC 105507 / MRE50</strain>
    </source>
</reference>
<keyword evidence="9 11" id="KW-1133">Transmembrane helix</keyword>
<dbReference type="PANTHER" id="PTHR43294:SF21">
    <property type="entry name" value="CATION TRANSPORTING ATPASE"/>
    <property type="match status" value="1"/>
</dbReference>
<dbReference type="InterPro" id="IPR059000">
    <property type="entry name" value="ATPase_P-type_domA"/>
</dbReference>
<keyword evidence="7" id="KW-0460">Magnesium</keyword>
<keyword evidence="13" id="KW-0378">Hydrolase</keyword>
<dbReference type="GO" id="GO:1902600">
    <property type="term" value="P:proton transmembrane transport"/>
    <property type="evidence" value="ECO:0007669"/>
    <property type="project" value="TreeGrafter"/>
</dbReference>
<dbReference type="GO" id="GO:0006883">
    <property type="term" value="P:intracellular sodium ion homeostasis"/>
    <property type="evidence" value="ECO:0007669"/>
    <property type="project" value="TreeGrafter"/>
</dbReference>
<evidence type="ECO:0000256" key="7">
    <source>
        <dbReference type="ARBA" id="ARBA00022842"/>
    </source>
</evidence>
<dbReference type="Pfam" id="PF00122">
    <property type="entry name" value="E1-E2_ATPase"/>
    <property type="match status" value="1"/>
</dbReference>
<dbReference type="GO" id="GO:0005886">
    <property type="term" value="C:plasma membrane"/>
    <property type="evidence" value="ECO:0007669"/>
    <property type="project" value="UniProtKB-SubCell"/>
</dbReference>
<dbReference type="SUPFAM" id="SSF81660">
    <property type="entry name" value="Metal cation-transporting ATPase, ATP-binding domain N"/>
    <property type="match status" value="1"/>
</dbReference>
<dbReference type="InterPro" id="IPR023214">
    <property type="entry name" value="HAD_sf"/>
</dbReference>
<dbReference type="SMART" id="SM00831">
    <property type="entry name" value="Cation_ATPase_N"/>
    <property type="match status" value="1"/>
</dbReference>
<feature type="transmembrane region" description="Helical" evidence="11">
    <location>
        <begin position="269"/>
        <end position="294"/>
    </location>
</feature>
<feature type="domain" description="Cation-transporting P-type ATPase N-terminal" evidence="12">
    <location>
        <begin position="3"/>
        <end position="76"/>
    </location>
</feature>
<dbReference type="FunFam" id="2.70.150.10:FF:000160">
    <property type="entry name" value="Sarcoplasmic/endoplasmic reticulum calcium ATPase 1"/>
    <property type="match status" value="1"/>
</dbReference>
<dbReference type="Pfam" id="PF08282">
    <property type="entry name" value="Hydrolase_3"/>
    <property type="match status" value="1"/>
</dbReference>